<sequence>MIASRYQIKRDLNTKWIKYVYPLREHPNRAPYFLGRSRTLKINAYIDGFNLYHSIDALKDNTLKWLNLRKLCELFLKEGDELNEVYYFSAPPTHLPTKMQRYEAYTKALQGAGVKAIFGSFKKKFAKCHICGARYATHEEKQTDINIAIRLLQDAFNDDFDKAFLVTADTDLVSTIKTIRQTYPHKSIILLTPPNRAKYSHELKQNATASLEIKAKHIRRALLPNEVNLNGEIVKIPAEYQRV</sequence>
<organism evidence="2 3">
    <name type="scientific">Campylobacter showae CSUNSWCD</name>
    <dbReference type="NCBI Taxonomy" id="1244083"/>
    <lineage>
        <taxon>Bacteria</taxon>
        <taxon>Pseudomonadati</taxon>
        <taxon>Campylobacterota</taxon>
        <taxon>Epsilonproteobacteria</taxon>
        <taxon>Campylobacterales</taxon>
        <taxon>Campylobacteraceae</taxon>
        <taxon>Campylobacter</taxon>
    </lineage>
</organism>
<name>M5ISF8_9BACT</name>
<dbReference type="Pfam" id="PF01936">
    <property type="entry name" value="NYN"/>
    <property type="match status" value="1"/>
</dbReference>
<dbReference type="PATRIC" id="fig|1244083.3.peg.397"/>
<dbReference type="GO" id="GO:0004540">
    <property type="term" value="F:RNA nuclease activity"/>
    <property type="evidence" value="ECO:0007669"/>
    <property type="project" value="InterPro"/>
</dbReference>
<dbReference type="EMBL" id="AMZQ01000001">
    <property type="protein sequence ID" value="EKU12451.1"/>
    <property type="molecule type" value="Genomic_DNA"/>
</dbReference>
<feature type="domain" description="NYN" evidence="1">
    <location>
        <begin position="42"/>
        <end position="208"/>
    </location>
</feature>
<dbReference type="Proteomes" id="UP000011939">
    <property type="component" value="Unassembled WGS sequence"/>
</dbReference>
<evidence type="ECO:0000313" key="3">
    <source>
        <dbReference type="Proteomes" id="UP000011939"/>
    </source>
</evidence>
<dbReference type="InterPro" id="IPR021139">
    <property type="entry name" value="NYN"/>
</dbReference>
<dbReference type="CDD" id="cd18722">
    <property type="entry name" value="PIN_NicB-like"/>
    <property type="match status" value="1"/>
</dbReference>
<reference evidence="2 3" key="1">
    <citation type="journal article" date="2013" name="Genome Announc.">
        <title>Genome Sequence of Campylobacter showae UNSWCD, Isolated from a Patient with Crohn's Disease.</title>
        <authorList>
            <person name="Tay A.P."/>
            <person name="Kaakoush N.O."/>
            <person name="Deshpande N.P."/>
            <person name="Chen Z."/>
            <person name="Mitchell H."/>
            <person name="Wilkins M.R."/>
        </authorList>
    </citation>
    <scope>NUCLEOTIDE SEQUENCE [LARGE SCALE GENOMIC DNA]</scope>
    <source>
        <strain evidence="2 3">CSUNSWCD</strain>
    </source>
</reference>
<protein>
    <recommendedName>
        <fullName evidence="1">NYN domain-containing protein</fullName>
    </recommendedName>
</protein>
<dbReference type="eggNOG" id="COG1432">
    <property type="taxonomic scope" value="Bacteria"/>
</dbReference>
<comment type="caution">
    <text evidence="2">The sequence shown here is derived from an EMBL/GenBank/DDBJ whole genome shotgun (WGS) entry which is preliminary data.</text>
</comment>
<gene>
    <name evidence="2" type="ORF">CSUNSWCD_391</name>
</gene>
<accession>M5ISF8</accession>
<evidence type="ECO:0000259" key="1">
    <source>
        <dbReference type="Pfam" id="PF01936"/>
    </source>
</evidence>
<dbReference type="Gene3D" id="3.40.50.1010">
    <property type="entry name" value="5'-nuclease"/>
    <property type="match status" value="1"/>
</dbReference>
<evidence type="ECO:0000313" key="2">
    <source>
        <dbReference type="EMBL" id="EKU12451.1"/>
    </source>
</evidence>
<proteinExistence type="predicted"/>
<dbReference type="AlphaFoldDB" id="M5ISF8"/>
<dbReference type="STRING" id="1244083.CSUNSWCD_391"/>